<evidence type="ECO:0000313" key="3">
    <source>
        <dbReference type="Proteomes" id="UP000786693"/>
    </source>
</evidence>
<protein>
    <recommendedName>
        <fullName evidence="4">Aggregation factor core</fullName>
    </recommendedName>
</protein>
<organism evidence="2 3">
    <name type="scientific">Jannaschia pagri</name>
    <dbReference type="NCBI Taxonomy" id="2829797"/>
    <lineage>
        <taxon>Bacteria</taxon>
        <taxon>Pseudomonadati</taxon>
        <taxon>Pseudomonadota</taxon>
        <taxon>Alphaproteobacteria</taxon>
        <taxon>Rhodobacterales</taxon>
        <taxon>Roseobacteraceae</taxon>
        <taxon>Jannaschia</taxon>
    </lineage>
</organism>
<dbReference type="RefSeq" id="WP_220747976.1">
    <property type="nucleotide sequence ID" value="NZ_BPFH01000002.1"/>
</dbReference>
<accession>A0ABQ4NJD5</accession>
<sequence>MIRLFSLLLSGLVLTTTAKADLLVTFRDGAPKDRFVLRHDGGCALERVEVIIDLSPAPAGLIFDITAQGAGVEVFQPFEIVSGADLLLRSPEVRDGDTSLVLALERLTPGAEVAFTIDVDDTLSSRGITVSGSEMAGAVVRLDGVSARFDERAEARLPLTGCLS</sequence>
<keyword evidence="3" id="KW-1185">Reference proteome</keyword>
<comment type="caution">
    <text evidence="2">The sequence shown here is derived from an EMBL/GenBank/DDBJ whole genome shotgun (WGS) entry which is preliminary data.</text>
</comment>
<keyword evidence="1" id="KW-0732">Signal</keyword>
<name>A0ABQ4NJD5_9RHOB</name>
<evidence type="ECO:0000256" key="1">
    <source>
        <dbReference type="SAM" id="SignalP"/>
    </source>
</evidence>
<dbReference type="EMBL" id="BPFH01000002">
    <property type="protein sequence ID" value="GIT94441.1"/>
    <property type="molecule type" value="Genomic_DNA"/>
</dbReference>
<evidence type="ECO:0008006" key="4">
    <source>
        <dbReference type="Google" id="ProtNLM"/>
    </source>
</evidence>
<feature type="chain" id="PRO_5045127201" description="Aggregation factor core" evidence="1">
    <location>
        <begin position="21"/>
        <end position="164"/>
    </location>
</feature>
<dbReference type="Proteomes" id="UP000786693">
    <property type="component" value="Unassembled WGS sequence"/>
</dbReference>
<reference evidence="2 3" key="1">
    <citation type="submission" date="2021-05" db="EMBL/GenBank/DDBJ databases">
        <title>Bacteria Genome sequencing.</title>
        <authorList>
            <person name="Takabe Y."/>
            <person name="Nakajima Y."/>
            <person name="Suzuki S."/>
            <person name="Shiozaki T."/>
        </authorList>
    </citation>
    <scope>NUCLEOTIDE SEQUENCE [LARGE SCALE GENOMIC DNA]</scope>
    <source>
        <strain evidence="2 3">AI_62</strain>
    </source>
</reference>
<proteinExistence type="predicted"/>
<feature type="signal peptide" evidence="1">
    <location>
        <begin position="1"/>
        <end position="20"/>
    </location>
</feature>
<gene>
    <name evidence="2" type="ORF">JANAI62_10640</name>
</gene>
<evidence type="ECO:0000313" key="2">
    <source>
        <dbReference type="EMBL" id="GIT94441.1"/>
    </source>
</evidence>